<feature type="signal peptide" evidence="4">
    <location>
        <begin position="1"/>
        <end position="17"/>
    </location>
</feature>
<evidence type="ECO:0000256" key="2">
    <source>
        <dbReference type="ARBA" id="ARBA00022525"/>
    </source>
</evidence>
<dbReference type="RefSeq" id="WP_282300622.1">
    <property type="nucleotide sequence ID" value="NZ_CP124616.1"/>
</dbReference>
<dbReference type="PROSITE" id="PS00330">
    <property type="entry name" value="HEMOLYSIN_CALCIUM"/>
    <property type="match status" value="2"/>
</dbReference>
<dbReference type="InterPro" id="IPR001343">
    <property type="entry name" value="Hemolysn_Ca-bd"/>
</dbReference>
<dbReference type="InterPro" id="IPR011049">
    <property type="entry name" value="Serralysin-like_metalloprot_C"/>
</dbReference>
<feature type="compositionally biased region" description="Acidic residues" evidence="3">
    <location>
        <begin position="152"/>
        <end position="164"/>
    </location>
</feature>
<keyword evidence="6" id="KW-1185">Reference proteome</keyword>
<feature type="region of interest" description="Disordered" evidence="3">
    <location>
        <begin position="65"/>
        <end position="88"/>
    </location>
</feature>
<feature type="compositionally biased region" description="Acidic residues" evidence="3">
    <location>
        <begin position="27"/>
        <end position="50"/>
    </location>
</feature>
<accession>A0ABY8QJ01</accession>
<feature type="compositionally biased region" description="Low complexity" evidence="3">
    <location>
        <begin position="129"/>
        <end position="138"/>
    </location>
</feature>
<evidence type="ECO:0000256" key="1">
    <source>
        <dbReference type="ARBA" id="ARBA00004613"/>
    </source>
</evidence>
<reference evidence="5 6" key="1">
    <citation type="submission" date="2023-05" db="EMBL/GenBank/DDBJ databases">
        <title>YMD87, complete Genome.</title>
        <authorList>
            <person name="Zhang J."/>
            <person name="Xu X."/>
        </authorList>
    </citation>
    <scope>NUCLEOTIDE SEQUENCE [LARGE SCALE GENOMIC DNA]</scope>
    <source>
        <strain evidence="5 6">YMD87</strain>
    </source>
</reference>
<gene>
    <name evidence="5" type="ORF">QF118_00185</name>
</gene>
<feature type="chain" id="PRO_5046605406" evidence="4">
    <location>
        <begin position="18"/>
        <end position="387"/>
    </location>
</feature>
<feature type="region of interest" description="Disordered" evidence="3">
    <location>
        <begin position="27"/>
        <end position="52"/>
    </location>
</feature>
<evidence type="ECO:0000256" key="3">
    <source>
        <dbReference type="SAM" id="MobiDB-lite"/>
    </source>
</evidence>
<dbReference type="EMBL" id="CP124616">
    <property type="protein sequence ID" value="WGW03991.1"/>
    <property type="molecule type" value="Genomic_DNA"/>
</dbReference>
<dbReference type="InterPro" id="IPR018511">
    <property type="entry name" value="Hemolysin-typ_Ca-bd_CS"/>
</dbReference>
<protein>
    <submittedName>
        <fullName evidence="5">Calcium-binding protein</fullName>
    </submittedName>
</protein>
<feature type="region of interest" description="Disordered" evidence="3">
    <location>
        <begin position="121"/>
        <end position="177"/>
    </location>
</feature>
<evidence type="ECO:0000313" key="5">
    <source>
        <dbReference type="EMBL" id="WGW03991.1"/>
    </source>
</evidence>
<dbReference type="SUPFAM" id="SSF51120">
    <property type="entry name" value="beta-Roll"/>
    <property type="match status" value="2"/>
</dbReference>
<proteinExistence type="predicted"/>
<dbReference type="Gene3D" id="2.150.10.10">
    <property type="entry name" value="Serralysin-like metalloprotease, C-terminal"/>
    <property type="match status" value="3"/>
</dbReference>
<keyword evidence="2" id="KW-0964">Secreted</keyword>
<evidence type="ECO:0000256" key="4">
    <source>
        <dbReference type="SAM" id="SignalP"/>
    </source>
</evidence>
<keyword evidence="4" id="KW-0732">Signal</keyword>
<dbReference type="PANTHER" id="PTHR38340:SF1">
    <property type="entry name" value="S-LAYER PROTEIN"/>
    <property type="match status" value="1"/>
</dbReference>
<feature type="compositionally biased region" description="Low complexity" evidence="3">
    <location>
        <begin position="65"/>
        <end position="74"/>
    </location>
</feature>
<dbReference type="InterPro" id="IPR050557">
    <property type="entry name" value="RTX_toxin/Mannuronan_C5-epim"/>
</dbReference>
<dbReference type="Pfam" id="PF00353">
    <property type="entry name" value="HemolysinCabind"/>
    <property type="match status" value="5"/>
</dbReference>
<dbReference type="Proteomes" id="UP001241605">
    <property type="component" value="Chromosome"/>
</dbReference>
<sequence>MFFLAGLMGMMVLGSFAFVSTPFVEEDEAVEDDLQDATTGEAEEDPDAEVGEGTGIMDFAAASEEAAANQEAAAPVHQTMTSDIGMSPQGEAYDIEQDVAGGAMQSLFGQMGLINMPGLIEEGSDGDDSMTGTDATDLLGGGDGNDLIDSGASDDELQGGDGEDTLLGGSENDSLHGGAGADVMFGGDGQDEMFGHDGDDQMSGDAGDDELWGGLGDDRMDGGDGADALLGREGADTLDGGLGEDTLFGGWDNDLLIGVERDADGLDVDDADYLNGGDGDDTIAIGTGDIVTGGEGADVLVLGDWIADKAAQLMDFDASEDQIVVVYDDSNEEDDPELELRVSADDPELSEIVVNGVVLGTLATVGAPSVDAIVLVGESAAGALSFG</sequence>
<organism evidence="5 6">
    <name type="scientific">Tropicibacter oceani</name>
    <dbReference type="NCBI Taxonomy" id="3058420"/>
    <lineage>
        <taxon>Bacteria</taxon>
        <taxon>Pseudomonadati</taxon>
        <taxon>Pseudomonadota</taxon>
        <taxon>Alphaproteobacteria</taxon>
        <taxon>Rhodobacterales</taxon>
        <taxon>Roseobacteraceae</taxon>
        <taxon>Tropicibacter</taxon>
    </lineage>
</organism>
<comment type="subcellular location">
    <subcellularLocation>
        <location evidence="1">Secreted</location>
    </subcellularLocation>
</comment>
<evidence type="ECO:0000313" key="6">
    <source>
        <dbReference type="Proteomes" id="UP001241605"/>
    </source>
</evidence>
<dbReference type="PRINTS" id="PR00313">
    <property type="entry name" value="CABNDNGRPT"/>
</dbReference>
<dbReference type="PANTHER" id="PTHR38340">
    <property type="entry name" value="S-LAYER PROTEIN"/>
    <property type="match status" value="1"/>
</dbReference>
<name>A0ABY8QJ01_9RHOB</name>